<feature type="region of interest" description="Disordered" evidence="2">
    <location>
        <begin position="877"/>
        <end position="926"/>
    </location>
</feature>
<sequence>MSVERWSAAQVEALAPDPASLRNARGAAGQFSTTGRTGDILWGLCRGYQVAADLTGPAFKCSCPSRKIPCKHVLGLLLRWSESGAADLPAPDFAARWQAARARPKATSTPDPVAAAKRAQGRADRVAGGLAELRRWLDDQIEQGLAVAGRSGPEPFETMAARLVDAQAPGAAGAVRRLGGFAGVGPHWADRLLGELALLRLLVAGHSRLGTLDPGLAATVRSRIGFPTPSEEVLAGPRVSDRWQVLGQVETDEGSLTSRRTWLHGSAGRFALVLSFAAPGQPLAVDLVPGTEFRGDLCFHPSAAPLRALVAERVSAAEPFGSPDGAGSIRAGLSRSAALIAADPWRYDAPMLLSAVRPTADGFLVDAEGSALPLAPGHREPWWLLAAAGAAPATVAAEWSPAGLRPLAAWAEGRFVPAAPPVPDSGARRSAELPPELLTAALLGTGRRPWSASSLRVGALTVDLASASAAGPPPGASAGHPAHSASPATATTSPSASAASATTTSATPSASAATTSAATTAGTATTSATASAAATAAAAAAASDSPVSSDYSASVRPGLSGIPSVSNPPSPDFSGIPGASVSAVQGPSPSALDGDGAGAALLEAAAVALVCRRAGVEPESGRVPLAAAPAETDTPLPAAAGARLARILGGGAPGGGHHEQELLAQWLTAAAARGGVVPPVILPDLLEAGRRNTSVRADLARVAGRRGAWLAARRADWRWLLNEAATALTCEWTMATTSERLGHLTALRATDPGRARELLESTWAEESSENRARFLATFGPGLSAADEPLLERALDDRRKEVREAALDLLRQLPGAALGRRMAARAHAAVRRGESGRLTVEPPTELDRDLRRDGVGATPVRGVGVGAWLLEEVLAGTPLDTWTGPEPGPSGLGEGPDTSGPGAGSGASGIGAGPGTSGPAAGPGAAGIGSGSGAVGVGSGGSRGGLPDRLGGARLEPAGWIAAARGHDWANPLLHGWAKAAVVQRDARWASALLAADNGMLREAVRWDLHLVLPPDVLARLATAALRSEDGSAQRLLGLHPGPWPDGLSVAVLEAVEQRARTDRHTWQLGELCRAAGLAMPPGYADLAGRLAAGLDQIVDPARVRPVAELARTLTFRHEMLQELQ</sequence>
<evidence type="ECO:0000256" key="1">
    <source>
        <dbReference type="PROSITE-ProRule" id="PRU00325"/>
    </source>
</evidence>
<name>A0ABW4AJB6_9ACTN</name>
<evidence type="ECO:0000313" key="4">
    <source>
        <dbReference type="EMBL" id="MFD1370350.1"/>
    </source>
</evidence>
<proteinExistence type="predicted"/>
<feature type="compositionally biased region" description="Basic and acidic residues" evidence="2">
    <location>
        <begin position="844"/>
        <end position="853"/>
    </location>
</feature>
<dbReference type="PROSITE" id="PS50966">
    <property type="entry name" value="ZF_SWIM"/>
    <property type="match status" value="1"/>
</dbReference>
<dbReference type="InterPro" id="IPR007527">
    <property type="entry name" value="Znf_SWIM"/>
</dbReference>
<organism evidence="4 5">
    <name type="scientific">Actinoplanes sichuanensis</name>
    <dbReference type="NCBI Taxonomy" id="512349"/>
    <lineage>
        <taxon>Bacteria</taxon>
        <taxon>Bacillati</taxon>
        <taxon>Actinomycetota</taxon>
        <taxon>Actinomycetes</taxon>
        <taxon>Micromonosporales</taxon>
        <taxon>Micromonosporaceae</taxon>
        <taxon>Actinoplanes</taxon>
    </lineage>
</organism>
<feature type="domain" description="SWIM-type" evidence="3">
    <location>
        <begin position="48"/>
        <end position="81"/>
    </location>
</feature>
<dbReference type="RefSeq" id="WP_317791034.1">
    <property type="nucleotide sequence ID" value="NZ_AP028461.1"/>
</dbReference>
<dbReference type="Proteomes" id="UP001597183">
    <property type="component" value="Unassembled WGS sequence"/>
</dbReference>
<keyword evidence="1" id="KW-0862">Zinc</keyword>
<keyword evidence="1" id="KW-0863">Zinc-finger</keyword>
<evidence type="ECO:0000256" key="2">
    <source>
        <dbReference type="SAM" id="MobiDB-lite"/>
    </source>
</evidence>
<feature type="region of interest" description="Disordered" evidence="2">
    <location>
        <begin position="562"/>
        <end position="591"/>
    </location>
</feature>
<comment type="caution">
    <text evidence="4">The sequence shown here is derived from an EMBL/GenBank/DDBJ whole genome shotgun (WGS) entry which is preliminary data.</text>
</comment>
<keyword evidence="5" id="KW-1185">Reference proteome</keyword>
<dbReference type="EMBL" id="JBHTMK010000043">
    <property type="protein sequence ID" value="MFD1370350.1"/>
    <property type="molecule type" value="Genomic_DNA"/>
</dbReference>
<feature type="compositionally biased region" description="Gly residues" evidence="2">
    <location>
        <begin position="900"/>
        <end position="915"/>
    </location>
</feature>
<reference evidence="5" key="1">
    <citation type="journal article" date="2019" name="Int. J. Syst. Evol. Microbiol.">
        <title>The Global Catalogue of Microorganisms (GCM) 10K type strain sequencing project: providing services to taxonomists for standard genome sequencing and annotation.</title>
        <authorList>
            <consortium name="The Broad Institute Genomics Platform"/>
            <consortium name="The Broad Institute Genome Sequencing Center for Infectious Disease"/>
            <person name="Wu L."/>
            <person name="Ma J."/>
        </authorList>
    </citation>
    <scope>NUCLEOTIDE SEQUENCE [LARGE SCALE GENOMIC DNA]</scope>
    <source>
        <strain evidence="5">CCM 7526</strain>
    </source>
</reference>
<dbReference type="Pfam" id="PF04434">
    <property type="entry name" value="SWIM"/>
    <property type="match status" value="1"/>
</dbReference>
<dbReference type="Pfam" id="PF18944">
    <property type="entry name" value="DUF5691"/>
    <property type="match status" value="2"/>
</dbReference>
<feature type="region of interest" description="Disordered" evidence="2">
    <location>
        <begin position="469"/>
        <end position="516"/>
    </location>
</feature>
<protein>
    <submittedName>
        <fullName evidence="4">DUF5691 domain-containing protein</fullName>
    </submittedName>
</protein>
<evidence type="ECO:0000313" key="5">
    <source>
        <dbReference type="Proteomes" id="UP001597183"/>
    </source>
</evidence>
<evidence type="ECO:0000259" key="3">
    <source>
        <dbReference type="PROSITE" id="PS50966"/>
    </source>
</evidence>
<accession>A0ABW4AJB6</accession>
<keyword evidence="1" id="KW-0479">Metal-binding</keyword>
<dbReference type="InterPro" id="IPR043746">
    <property type="entry name" value="DUF5691"/>
</dbReference>
<gene>
    <name evidence="4" type="ORF">ACFQ5G_33860</name>
</gene>
<feature type="region of interest" description="Disordered" evidence="2">
    <location>
        <begin position="830"/>
        <end position="856"/>
    </location>
</feature>